<name>A0AAV4USN4_CAEEX</name>
<dbReference type="AlphaFoldDB" id="A0AAV4USN4"/>
<organism evidence="1 2">
    <name type="scientific">Caerostris extrusa</name>
    <name type="common">Bark spider</name>
    <name type="synonym">Caerostris bankana</name>
    <dbReference type="NCBI Taxonomy" id="172846"/>
    <lineage>
        <taxon>Eukaryota</taxon>
        <taxon>Metazoa</taxon>
        <taxon>Ecdysozoa</taxon>
        <taxon>Arthropoda</taxon>
        <taxon>Chelicerata</taxon>
        <taxon>Arachnida</taxon>
        <taxon>Araneae</taxon>
        <taxon>Araneomorphae</taxon>
        <taxon>Entelegynae</taxon>
        <taxon>Araneoidea</taxon>
        <taxon>Araneidae</taxon>
        <taxon>Caerostris</taxon>
    </lineage>
</organism>
<sequence length="89" mass="9693">MTWKKAAAAAIGWLPPLSSPQPPHFQKRGEIVTLTNDLGSISKKGRSTYFRGVLLEVSAEVNELFLELSLSSCLLANSVAVTSRAFCRE</sequence>
<evidence type="ECO:0000313" key="1">
    <source>
        <dbReference type="EMBL" id="GIY60925.1"/>
    </source>
</evidence>
<proteinExistence type="predicted"/>
<accession>A0AAV4USN4</accession>
<keyword evidence="2" id="KW-1185">Reference proteome</keyword>
<reference evidence="1 2" key="1">
    <citation type="submission" date="2021-06" db="EMBL/GenBank/DDBJ databases">
        <title>Caerostris extrusa draft genome.</title>
        <authorList>
            <person name="Kono N."/>
            <person name="Arakawa K."/>
        </authorList>
    </citation>
    <scope>NUCLEOTIDE SEQUENCE [LARGE SCALE GENOMIC DNA]</scope>
</reference>
<gene>
    <name evidence="1" type="ORF">CEXT_324401</name>
</gene>
<dbReference type="EMBL" id="BPLR01013400">
    <property type="protein sequence ID" value="GIY60925.1"/>
    <property type="molecule type" value="Genomic_DNA"/>
</dbReference>
<dbReference type="Proteomes" id="UP001054945">
    <property type="component" value="Unassembled WGS sequence"/>
</dbReference>
<protein>
    <submittedName>
        <fullName evidence="1">Uncharacterized protein</fullName>
    </submittedName>
</protein>
<comment type="caution">
    <text evidence="1">The sequence shown here is derived from an EMBL/GenBank/DDBJ whole genome shotgun (WGS) entry which is preliminary data.</text>
</comment>
<evidence type="ECO:0000313" key="2">
    <source>
        <dbReference type="Proteomes" id="UP001054945"/>
    </source>
</evidence>